<dbReference type="EMBL" id="LJIJ01000681">
    <property type="protein sequence ID" value="ODM95371.1"/>
    <property type="molecule type" value="Genomic_DNA"/>
</dbReference>
<evidence type="ECO:0000313" key="2">
    <source>
        <dbReference type="EMBL" id="ODM95371.1"/>
    </source>
</evidence>
<keyword evidence="3" id="KW-1185">Reference proteome</keyword>
<accession>A0A1D2MR47</accession>
<proteinExistence type="predicted"/>
<feature type="region of interest" description="Disordered" evidence="1">
    <location>
        <begin position="47"/>
        <end position="102"/>
    </location>
</feature>
<gene>
    <name evidence="2" type="ORF">Ocin01_11309</name>
</gene>
<feature type="compositionally biased region" description="Polar residues" evidence="1">
    <location>
        <begin position="55"/>
        <end position="75"/>
    </location>
</feature>
<sequence length="129" mass="14587">MYIPQVLLISQALNCEQRQKTKVAIYHYHRTELLKIQAFQLKMSDNRNVPDDISQEASTNNDGAQSDQSSPQNEQLPEGSVNDDNLEGEDIHRPNSTELQRRRTEALERILLASDSNLSLPQPSDSANL</sequence>
<evidence type="ECO:0000313" key="3">
    <source>
        <dbReference type="Proteomes" id="UP000094527"/>
    </source>
</evidence>
<comment type="caution">
    <text evidence="2">The sequence shown here is derived from an EMBL/GenBank/DDBJ whole genome shotgun (WGS) entry which is preliminary data.</text>
</comment>
<organism evidence="2 3">
    <name type="scientific">Orchesella cincta</name>
    <name type="common">Springtail</name>
    <name type="synonym">Podura cincta</name>
    <dbReference type="NCBI Taxonomy" id="48709"/>
    <lineage>
        <taxon>Eukaryota</taxon>
        <taxon>Metazoa</taxon>
        <taxon>Ecdysozoa</taxon>
        <taxon>Arthropoda</taxon>
        <taxon>Hexapoda</taxon>
        <taxon>Collembola</taxon>
        <taxon>Entomobryomorpha</taxon>
        <taxon>Entomobryoidea</taxon>
        <taxon>Orchesellidae</taxon>
        <taxon>Orchesellinae</taxon>
        <taxon>Orchesella</taxon>
    </lineage>
</organism>
<name>A0A1D2MR47_ORCCI</name>
<feature type="compositionally biased region" description="Basic and acidic residues" evidence="1">
    <location>
        <begin position="89"/>
        <end position="102"/>
    </location>
</feature>
<dbReference type="Proteomes" id="UP000094527">
    <property type="component" value="Unassembled WGS sequence"/>
</dbReference>
<evidence type="ECO:0000256" key="1">
    <source>
        <dbReference type="SAM" id="MobiDB-lite"/>
    </source>
</evidence>
<dbReference type="AlphaFoldDB" id="A0A1D2MR47"/>
<reference evidence="2 3" key="1">
    <citation type="journal article" date="2016" name="Genome Biol. Evol.">
        <title>Gene Family Evolution Reflects Adaptation to Soil Environmental Stressors in the Genome of the Collembolan Orchesella cincta.</title>
        <authorList>
            <person name="Faddeeva-Vakhrusheva A."/>
            <person name="Derks M.F."/>
            <person name="Anvar S.Y."/>
            <person name="Agamennone V."/>
            <person name="Suring W."/>
            <person name="Smit S."/>
            <person name="van Straalen N.M."/>
            <person name="Roelofs D."/>
        </authorList>
    </citation>
    <scope>NUCLEOTIDE SEQUENCE [LARGE SCALE GENOMIC DNA]</scope>
    <source>
        <tissue evidence="2">Mixed pool</tissue>
    </source>
</reference>
<protein>
    <submittedName>
        <fullName evidence="2">Uncharacterized protein</fullName>
    </submittedName>
</protein>